<evidence type="ECO:0000256" key="2">
    <source>
        <dbReference type="SAM" id="SignalP"/>
    </source>
</evidence>
<dbReference type="InterPro" id="IPR011990">
    <property type="entry name" value="TPR-like_helical_dom_sf"/>
</dbReference>
<proteinExistence type="predicted"/>
<dbReference type="EMBL" id="AP014569">
    <property type="protein sequence ID" value="BAO83633.1"/>
    <property type="molecule type" value="Genomic_DNA"/>
</dbReference>
<dbReference type="KEGG" id="cbab:SMCB_1405"/>
<gene>
    <name evidence="3" type="ORF">SMCB_1405</name>
</gene>
<dbReference type="InterPro" id="IPR019734">
    <property type="entry name" value="TPR_rpt"/>
</dbReference>
<dbReference type="PROSITE" id="PS50005">
    <property type="entry name" value="TPR"/>
    <property type="match status" value="1"/>
</dbReference>
<dbReference type="SUPFAM" id="SSF48452">
    <property type="entry name" value="TPR-like"/>
    <property type="match status" value="1"/>
</dbReference>
<dbReference type="Pfam" id="PF13174">
    <property type="entry name" value="TPR_6"/>
    <property type="match status" value="1"/>
</dbReference>
<protein>
    <submittedName>
        <fullName evidence="3">Tfp pilus assembly protein PilF</fullName>
    </submittedName>
</protein>
<dbReference type="PANTHER" id="PTHR12558:SF13">
    <property type="entry name" value="CELL DIVISION CYCLE PROTEIN 27 HOMOLOG"/>
    <property type="match status" value="1"/>
</dbReference>
<dbReference type="AlphaFoldDB" id="A0A060NVP3"/>
<organism evidence="3 4">
    <name type="scientific">Serpentinimonas maccroryi</name>
    <dbReference type="NCBI Taxonomy" id="1458426"/>
    <lineage>
        <taxon>Bacteria</taxon>
        <taxon>Pseudomonadati</taxon>
        <taxon>Pseudomonadota</taxon>
        <taxon>Betaproteobacteria</taxon>
        <taxon>Burkholderiales</taxon>
        <taxon>Comamonadaceae</taxon>
        <taxon>Serpentinimonas</taxon>
    </lineage>
</organism>
<dbReference type="RefSeq" id="WP_045535914.1">
    <property type="nucleotide sequence ID" value="NZ_AP014569.1"/>
</dbReference>
<dbReference type="STRING" id="1458426.SMCB_1405"/>
<name>A0A060NVP3_9BURK</name>
<evidence type="ECO:0000256" key="1">
    <source>
        <dbReference type="PROSITE-ProRule" id="PRU00339"/>
    </source>
</evidence>
<feature type="signal peptide" evidence="2">
    <location>
        <begin position="1"/>
        <end position="31"/>
    </location>
</feature>
<keyword evidence="1" id="KW-0802">TPR repeat</keyword>
<feature type="repeat" description="TPR" evidence="1">
    <location>
        <begin position="160"/>
        <end position="193"/>
    </location>
</feature>
<dbReference type="InterPro" id="IPR013360">
    <property type="entry name" value="Pilus_4_PilW"/>
</dbReference>
<dbReference type="Pfam" id="PF13432">
    <property type="entry name" value="TPR_16"/>
    <property type="match status" value="1"/>
</dbReference>
<reference evidence="3 4" key="1">
    <citation type="journal article" date="2014" name="Nat. Commun.">
        <title>Physiological and genomic features of highly alkaliphilic hydrogen-utilizing Betaproteobacteria from a continental serpentinizing site.</title>
        <authorList>
            <person name="Suzuki S."/>
            <person name="Kuenen J.G."/>
            <person name="Schipper K."/>
            <person name="van der Velde S."/>
            <person name="Ishii S."/>
            <person name="Wu A."/>
            <person name="Sorokin D.Y."/>
            <person name="Tenney A."/>
            <person name="Meng X.Y."/>
            <person name="Morrill P.L."/>
            <person name="Kamagata Y."/>
            <person name="Muyzer G."/>
            <person name="Nealson K.H."/>
        </authorList>
    </citation>
    <scope>NUCLEOTIDE SEQUENCE [LARGE SCALE GENOMIC DNA]</scope>
    <source>
        <strain evidence="3 4">B1</strain>
    </source>
</reference>
<sequence length="274" mass="30324">MNRPKAQSPLWRAAALLALALGLGLGLTACASPGDASQTSALTAGTTEPTEAQRRAQIRLELAAAFLENNQPAVALEEANRAVQADPSLAAAHNLRALALMQLNEPVLAEQSLQQALRLAPRDGDSWHNLGWLQCQQQRFAEAEQSFAQALRSPAYATPARTWMVQGICQARAGQAAVAIQSLTRAFELDPAQPVTLYNLALLHHQRNESERARFYLRRLNQTEFANAESLWLAIRIENRLQNREAAQQLARQLQRRFPDSRQANAYERGAFDE</sequence>
<dbReference type="Proteomes" id="UP000066014">
    <property type="component" value="Chromosome"/>
</dbReference>
<dbReference type="NCBIfam" id="TIGR02521">
    <property type="entry name" value="type_IV_pilW"/>
    <property type="match status" value="1"/>
</dbReference>
<feature type="chain" id="PRO_5001588055" evidence="2">
    <location>
        <begin position="32"/>
        <end position="274"/>
    </location>
</feature>
<evidence type="ECO:0000313" key="3">
    <source>
        <dbReference type="EMBL" id="BAO83633.1"/>
    </source>
</evidence>
<dbReference type="OrthoDB" id="9814042at2"/>
<dbReference type="SMART" id="SM00028">
    <property type="entry name" value="TPR"/>
    <property type="match status" value="5"/>
</dbReference>
<dbReference type="PROSITE" id="PS51257">
    <property type="entry name" value="PROKAR_LIPOPROTEIN"/>
    <property type="match status" value="1"/>
</dbReference>
<dbReference type="HOGENOM" id="CLU_003728_7_0_4"/>
<keyword evidence="2" id="KW-0732">Signal</keyword>
<dbReference type="Gene3D" id="1.25.40.10">
    <property type="entry name" value="Tetratricopeptide repeat domain"/>
    <property type="match status" value="1"/>
</dbReference>
<accession>A0A060NVP3</accession>
<keyword evidence="4" id="KW-1185">Reference proteome</keyword>
<evidence type="ECO:0000313" key="4">
    <source>
        <dbReference type="Proteomes" id="UP000066014"/>
    </source>
</evidence>
<dbReference type="PANTHER" id="PTHR12558">
    <property type="entry name" value="CELL DIVISION CYCLE 16,23,27"/>
    <property type="match status" value="1"/>
</dbReference>